<keyword evidence="2" id="KW-1185">Reference proteome</keyword>
<proteinExistence type="predicted"/>
<dbReference type="Proteomes" id="UP001162992">
    <property type="component" value="Chromosome 15"/>
</dbReference>
<evidence type="ECO:0000313" key="1">
    <source>
        <dbReference type="EMBL" id="KAJ7529403.1"/>
    </source>
</evidence>
<evidence type="ECO:0000313" key="2">
    <source>
        <dbReference type="Proteomes" id="UP001162992"/>
    </source>
</evidence>
<organism evidence="1 2">
    <name type="scientific">Diphasiastrum complanatum</name>
    <name type="common">Issler's clubmoss</name>
    <name type="synonym">Lycopodium complanatum</name>
    <dbReference type="NCBI Taxonomy" id="34168"/>
    <lineage>
        <taxon>Eukaryota</taxon>
        <taxon>Viridiplantae</taxon>
        <taxon>Streptophyta</taxon>
        <taxon>Embryophyta</taxon>
        <taxon>Tracheophyta</taxon>
        <taxon>Lycopodiopsida</taxon>
        <taxon>Lycopodiales</taxon>
        <taxon>Lycopodiaceae</taxon>
        <taxon>Lycopodioideae</taxon>
        <taxon>Diphasiastrum</taxon>
    </lineage>
</organism>
<comment type="caution">
    <text evidence="1">The sequence shown here is derived from an EMBL/GenBank/DDBJ whole genome shotgun (WGS) entry which is preliminary data.</text>
</comment>
<name>A0ACC2BI50_DIPCM</name>
<accession>A0ACC2BI50</accession>
<gene>
    <name evidence="1" type="ORF">O6H91_15G048000</name>
</gene>
<protein>
    <submittedName>
        <fullName evidence="1">Uncharacterized protein</fullName>
    </submittedName>
</protein>
<sequence>MTTTTKEILWLRRLLEEFQVIKAEDISCIYCDNQAAQQLANNPIFHARTKHIEISHHFVREKVQAKEIKLIHVSSSDCVADILTKPLAKDPFVKLRLALGVVDRCILDLPS</sequence>
<dbReference type="EMBL" id="CM055106">
    <property type="protein sequence ID" value="KAJ7529403.1"/>
    <property type="molecule type" value="Genomic_DNA"/>
</dbReference>
<reference evidence="2" key="1">
    <citation type="journal article" date="2024" name="Proc. Natl. Acad. Sci. U.S.A.">
        <title>Extraordinary preservation of gene collinearity over three hundred million years revealed in homosporous lycophytes.</title>
        <authorList>
            <person name="Li C."/>
            <person name="Wickell D."/>
            <person name="Kuo L.Y."/>
            <person name="Chen X."/>
            <person name="Nie B."/>
            <person name="Liao X."/>
            <person name="Peng D."/>
            <person name="Ji J."/>
            <person name="Jenkins J."/>
            <person name="Williams M."/>
            <person name="Shu S."/>
            <person name="Plott C."/>
            <person name="Barry K."/>
            <person name="Rajasekar S."/>
            <person name="Grimwood J."/>
            <person name="Han X."/>
            <person name="Sun S."/>
            <person name="Hou Z."/>
            <person name="He W."/>
            <person name="Dai G."/>
            <person name="Sun C."/>
            <person name="Schmutz J."/>
            <person name="Leebens-Mack J.H."/>
            <person name="Li F.W."/>
            <person name="Wang L."/>
        </authorList>
    </citation>
    <scope>NUCLEOTIDE SEQUENCE [LARGE SCALE GENOMIC DNA]</scope>
    <source>
        <strain evidence="2">cv. PW_Plant_1</strain>
    </source>
</reference>